<reference evidence="2" key="1">
    <citation type="journal article" date="2021" name="Nat. Commun.">
        <title>Genetic determinants of endophytism in the Arabidopsis root mycobiome.</title>
        <authorList>
            <person name="Mesny F."/>
            <person name="Miyauchi S."/>
            <person name="Thiergart T."/>
            <person name="Pickel B."/>
            <person name="Atanasova L."/>
            <person name="Karlsson M."/>
            <person name="Huettel B."/>
            <person name="Barry K.W."/>
            <person name="Haridas S."/>
            <person name="Chen C."/>
            <person name="Bauer D."/>
            <person name="Andreopoulos W."/>
            <person name="Pangilinan J."/>
            <person name="LaButti K."/>
            <person name="Riley R."/>
            <person name="Lipzen A."/>
            <person name="Clum A."/>
            <person name="Drula E."/>
            <person name="Henrissat B."/>
            <person name="Kohler A."/>
            <person name="Grigoriev I.V."/>
            <person name="Martin F.M."/>
            <person name="Hacquard S."/>
        </authorList>
    </citation>
    <scope>NUCLEOTIDE SEQUENCE</scope>
    <source>
        <strain evidence="2">MPI-CAGE-CH-0235</strain>
    </source>
</reference>
<name>A0A8K0SI55_9HYPO</name>
<dbReference type="PROSITE" id="PS51186">
    <property type="entry name" value="GNAT"/>
    <property type="match status" value="1"/>
</dbReference>
<dbReference type="SUPFAM" id="SSF55729">
    <property type="entry name" value="Acyl-CoA N-acyltransferases (Nat)"/>
    <property type="match status" value="1"/>
</dbReference>
<accession>A0A8K0SI55</accession>
<dbReference type="EMBL" id="JAGPNK010000015">
    <property type="protein sequence ID" value="KAH7308697.1"/>
    <property type="molecule type" value="Genomic_DNA"/>
</dbReference>
<dbReference type="GO" id="GO:0016747">
    <property type="term" value="F:acyltransferase activity, transferring groups other than amino-acyl groups"/>
    <property type="evidence" value="ECO:0007669"/>
    <property type="project" value="InterPro"/>
</dbReference>
<evidence type="ECO:0000259" key="1">
    <source>
        <dbReference type="PROSITE" id="PS51186"/>
    </source>
</evidence>
<protein>
    <recommendedName>
        <fullName evidence="1">N-acetyltransferase domain-containing protein</fullName>
    </recommendedName>
</protein>
<dbReference type="OrthoDB" id="2326446at2759"/>
<dbReference type="InterPro" id="IPR016181">
    <property type="entry name" value="Acyl_CoA_acyltransferase"/>
</dbReference>
<keyword evidence="3" id="KW-1185">Reference proteome</keyword>
<dbReference type="Proteomes" id="UP000813444">
    <property type="component" value="Unassembled WGS sequence"/>
</dbReference>
<evidence type="ECO:0000313" key="3">
    <source>
        <dbReference type="Proteomes" id="UP000813444"/>
    </source>
</evidence>
<dbReference type="CDD" id="cd04301">
    <property type="entry name" value="NAT_SF"/>
    <property type="match status" value="1"/>
</dbReference>
<feature type="domain" description="N-acetyltransferase" evidence="1">
    <location>
        <begin position="47"/>
        <end position="233"/>
    </location>
</feature>
<dbReference type="AlphaFoldDB" id="A0A8K0SI55"/>
<evidence type="ECO:0000313" key="2">
    <source>
        <dbReference type="EMBL" id="KAH7308697.1"/>
    </source>
</evidence>
<dbReference type="Gene3D" id="3.40.630.30">
    <property type="match status" value="1"/>
</dbReference>
<comment type="caution">
    <text evidence="2">The sequence shown here is derived from an EMBL/GenBank/DDBJ whole genome shotgun (WGS) entry which is preliminary data.</text>
</comment>
<organism evidence="2 3">
    <name type="scientific">Stachybotrys elegans</name>
    <dbReference type="NCBI Taxonomy" id="80388"/>
    <lineage>
        <taxon>Eukaryota</taxon>
        <taxon>Fungi</taxon>
        <taxon>Dikarya</taxon>
        <taxon>Ascomycota</taxon>
        <taxon>Pezizomycotina</taxon>
        <taxon>Sordariomycetes</taxon>
        <taxon>Hypocreomycetidae</taxon>
        <taxon>Hypocreales</taxon>
        <taxon>Stachybotryaceae</taxon>
        <taxon>Stachybotrys</taxon>
    </lineage>
</organism>
<sequence length="237" mass="27104">MKIDLIPWDPDSSEHIERLIAQREQCGWSAEKVRDPWAQWQREGMRSLFWLVIADESEPNVQEKLAEHFDKNPSYREYLHDTCKAVRLVPRSPTNAKFRPIGHIALDKESANGREAGLKPTEDGTYWIGPLYVAWELQSLGIGRAAMDTAEALVVQPPLNAKALGLDTLAKKHQEDPEYIAAHYEKPPHTTNQGWYERRGFQVFHSADGIYTGPDRFGKEWHRTAVFLKKSLVATTN</sequence>
<proteinExistence type="predicted"/>
<dbReference type="InterPro" id="IPR000182">
    <property type="entry name" value="GNAT_dom"/>
</dbReference>
<gene>
    <name evidence="2" type="ORF">B0I35DRAFT_100012</name>
</gene>